<protein>
    <submittedName>
        <fullName evidence="2">Uncharacterized protein</fullName>
    </submittedName>
</protein>
<sequence length="65" mass="7261">MTLSYASARSRHRRGTKSQNELRSCAPELHRERHESRRPPAAGTGVASREPPSLRIAAPALRTDR</sequence>
<gene>
    <name evidence="2" type="ORF">C0Z18_04355</name>
</gene>
<evidence type="ECO:0000313" key="2">
    <source>
        <dbReference type="EMBL" id="PMS22563.1"/>
    </source>
</evidence>
<organism evidence="2 3">
    <name type="scientific">Trinickia dabaoshanensis</name>
    <dbReference type="NCBI Taxonomy" id="564714"/>
    <lineage>
        <taxon>Bacteria</taxon>
        <taxon>Pseudomonadati</taxon>
        <taxon>Pseudomonadota</taxon>
        <taxon>Betaproteobacteria</taxon>
        <taxon>Burkholderiales</taxon>
        <taxon>Burkholderiaceae</taxon>
        <taxon>Trinickia</taxon>
    </lineage>
</organism>
<dbReference type="AlphaFoldDB" id="A0A2N7VZJ8"/>
<feature type="compositionally biased region" description="Basic and acidic residues" evidence="1">
    <location>
        <begin position="28"/>
        <end position="38"/>
    </location>
</feature>
<name>A0A2N7VZJ8_9BURK</name>
<reference evidence="2 3" key="1">
    <citation type="submission" date="2018-01" db="EMBL/GenBank/DDBJ databases">
        <title>Whole genome analyses suggest that Burkholderia sensu lato contains two further novel genera in the rhizoxinica-symbiotica group Mycetohabitans gen. nov., and Trinickia gen. nov.: implications for the evolution of diazotrophy and nodulation in the Burkholderiaceae.</title>
        <authorList>
            <person name="Estrada-de los Santos P."/>
            <person name="Palmer M."/>
            <person name="Chavez-Ramirez B."/>
            <person name="Beukes C."/>
            <person name="Steenkamp E.T."/>
            <person name="Hirsch A.M."/>
            <person name="Manyaka P."/>
            <person name="Maluk M."/>
            <person name="Lafos M."/>
            <person name="Crook M."/>
            <person name="Gross E."/>
            <person name="Simon M.F."/>
            <person name="Bueno dos Reis Junior F."/>
            <person name="Poole P.S."/>
            <person name="Venter S.N."/>
            <person name="James E.K."/>
        </authorList>
    </citation>
    <scope>NUCLEOTIDE SEQUENCE [LARGE SCALE GENOMIC DNA]</scope>
    <source>
        <strain evidence="2 3">GIMN1.004</strain>
    </source>
</reference>
<evidence type="ECO:0000313" key="3">
    <source>
        <dbReference type="Proteomes" id="UP000235616"/>
    </source>
</evidence>
<accession>A0A2N7VZJ8</accession>
<comment type="caution">
    <text evidence="2">The sequence shown here is derived from an EMBL/GenBank/DDBJ whole genome shotgun (WGS) entry which is preliminary data.</text>
</comment>
<keyword evidence="3" id="KW-1185">Reference proteome</keyword>
<feature type="region of interest" description="Disordered" evidence="1">
    <location>
        <begin position="1"/>
        <end position="65"/>
    </location>
</feature>
<evidence type="ECO:0000256" key="1">
    <source>
        <dbReference type="SAM" id="MobiDB-lite"/>
    </source>
</evidence>
<proteinExistence type="predicted"/>
<dbReference type="EMBL" id="PNYA01000003">
    <property type="protein sequence ID" value="PMS22563.1"/>
    <property type="molecule type" value="Genomic_DNA"/>
</dbReference>
<dbReference type="Proteomes" id="UP000235616">
    <property type="component" value="Unassembled WGS sequence"/>
</dbReference>